<dbReference type="RefSeq" id="WP_201921163.1">
    <property type="nucleotide sequence ID" value="NZ_JAERQG010000002.1"/>
</dbReference>
<feature type="signal peptide" evidence="1">
    <location>
        <begin position="1"/>
        <end position="20"/>
    </location>
</feature>
<proteinExistence type="predicted"/>
<sequence>MNYFLRITILSLFIISSSQAQVNITAESGAAFNGYNDVQYPNGDTDRGSRFSLTDDFEPTQLAIYARFELSWTISQKHTIELTAAPLAFEYEKSNPRPIEFGDNIYGANTADITARYEFNTYRASYRYRFIDTDKWQLAAGATVLIRDARIAVSDDNTNDETTNLGAVPLLSFDVQYNCSEHLDFLLKGDALAAPQGRAEDVLLGLRYHFIPEKLKLRAGYRIIEGGADNSQVYNFSLIHFASVGLSYQF</sequence>
<keyword evidence="1" id="KW-0732">Signal</keyword>
<evidence type="ECO:0000256" key="1">
    <source>
        <dbReference type="SAM" id="SignalP"/>
    </source>
</evidence>
<evidence type="ECO:0000313" key="2">
    <source>
        <dbReference type="EMBL" id="MBL0765823.1"/>
    </source>
</evidence>
<dbReference type="EMBL" id="JAERQG010000002">
    <property type="protein sequence ID" value="MBL0765823.1"/>
    <property type="molecule type" value="Genomic_DNA"/>
</dbReference>
<organism evidence="2 3">
    <name type="scientific">Marivirga atlantica</name>
    <dbReference type="NCBI Taxonomy" id="1548457"/>
    <lineage>
        <taxon>Bacteria</taxon>
        <taxon>Pseudomonadati</taxon>
        <taxon>Bacteroidota</taxon>
        <taxon>Cytophagia</taxon>
        <taxon>Cytophagales</taxon>
        <taxon>Marivirgaceae</taxon>
        <taxon>Marivirga</taxon>
    </lineage>
</organism>
<evidence type="ECO:0000313" key="3">
    <source>
        <dbReference type="Proteomes" id="UP000642920"/>
    </source>
</evidence>
<accession>A0A937ALM9</accession>
<feature type="chain" id="PRO_5036851679" evidence="1">
    <location>
        <begin position="21"/>
        <end position="250"/>
    </location>
</feature>
<dbReference type="Proteomes" id="UP000642920">
    <property type="component" value="Unassembled WGS sequence"/>
</dbReference>
<dbReference type="AlphaFoldDB" id="A0A937ALM9"/>
<gene>
    <name evidence="2" type="ORF">JKP34_11215</name>
</gene>
<name>A0A937ALM9_9BACT</name>
<comment type="caution">
    <text evidence="2">The sequence shown here is derived from an EMBL/GenBank/DDBJ whole genome shotgun (WGS) entry which is preliminary data.</text>
</comment>
<reference evidence="2" key="1">
    <citation type="submission" date="2021-01" db="EMBL/GenBank/DDBJ databases">
        <title>Marivirga sp. nov., isolated from intertidal surface sediments.</title>
        <authorList>
            <person name="Zhang M."/>
        </authorList>
    </citation>
    <scope>NUCLEOTIDE SEQUENCE</scope>
    <source>
        <strain evidence="2">SM1354</strain>
    </source>
</reference>
<protein>
    <submittedName>
        <fullName evidence="2">DUF481 domain-containing protein</fullName>
    </submittedName>
</protein>
<keyword evidence="3" id="KW-1185">Reference proteome</keyword>